<proteinExistence type="predicted"/>
<dbReference type="Pfam" id="PF21052">
    <property type="entry name" value="EFR3_ARM"/>
    <property type="match status" value="1"/>
</dbReference>
<evidence type="ECO:0000313" key="3">
    <source>
        <dbReference type="Proteomes" id="UP000237347"/>
    </source>
</evidence>
<comment type="caution">
    <text evidence="2">The sequence shown here is derived from an EMBL/GenBank/DDBJ whole genome shotgun (WGS) entry which is preliminary data.</text>
</comment>
<dbReference type="AlphaFoldDB" id="A0AAW0JJC4"/>
<dbReference type="PANTHER" id="PTHR46087:SF7">
    <property type="entry name" value="CYCLIN-LIKE PROTEIN"/>
    <property type="match status" value="1"/>
</dbReference>
<dbReference type="PANTHER" id="PTHR46087">
    <property type="entry name" value="PUTATIVE, EXPRESSED-RELATED"/>
    <property type="match status" value="1"/>
</dbReference>
<dbReference type="Proteomes" id="UP000237347">
    <property type="component" value="Unassembled WGS sequence"/>
</dbReference>
<reference evidence="2 3" key="1">
    <citation type="journal article" date="2018" name="Sci. Data">
        <title>The draft genome sequence of cork oak.</title>
        <authorList>
            <person name="Ramos A.M."/>
            <person name="Usie A."/>
            <person name="Barbosa P."/>
            <person name="Barros P.M."/>
            <person name="Capote T."/>
            <person name="Chaves I."/>
            <person name="Simoes F."/>
            <person name="Abreu I."/>
            <person name="Carrasquinho I."/>
            <person name="Faro C."/>
            <person name="Guimaraes J.B."/>
            <person name="Mendonca D."/>
            <person name="Nobrega F."/>
            <person name="Rodrigues L."/>
            <person name="Saibo N.J.M."/>
            <person name="Varela M.C."/>
            <person name="Egas C."/>
            <person name="Matos J."/>
            <person name="Miguel C.M."/>
            <person name="Oliveira M.M."/>
            <person name="Ricardo C.P."/>
            <person name="Goncalves S."/>
        </authorList>
    </citation>
    <scope>NUCLEOTIDE SEQUENCE [LARGE SCALE GENOMIC DNA]</scope>
    <source>
        <strain evidence="3">cv. HL8</strain>
    </source>
</reference>
<dbReference type="SUPFAM" id="SSF48371">
    <property type="entry name" value="ARM repeat"/>
    <property type="match status" value="1"/>
</dbReference>
<organism evidence="2 3">
    <name type="scientific">Quercus suber</name>
    <name type="common">Cork oak</name>
    <dbReference type="NCBI Taxonomy" id="58331"/>
    <lineage>
        <taxon>Eukaryota</taxon>
        <taxon>Viridiplantae</taxon>
        <taxon>Streptophyta</taxon>
        <taxon>Embryophyta</taxon>
        <taxon>Tracheophyta</taxon>
        <taxon>Spermatophyta</taxon>
        <taxon>Magnoliopsida</taxon>
        <taxon>eudicotyledons</taxon>
        <taxon>Gunneridae</taxon>
        <taxon>Pentapetalae</taxon>
        <taxon>rosids</taxon>
        <taxon>fabids</taxon>
        <taxon>Fagales</taxon>
        <taxon>Fagaceae</taxon>
        <taxon>Quercus</taxon>
    </lineage>
</organism>
<protein>
    <submittedName>
        <fullName evidence="2">Protein efr3 like protein</fullName>
    </submittedName>
</protein>
<gene>
    <name evidence="2" type="primary">efr-3</name>
    <name evidence="2" type="ORF">CFP56_032376</name>
</gene>
<dbReference type="InterPro" id="IPR049152">
    <property type="entry name" value="EFR3-like_ARM"/>
</dbReference>
<dbReference type="InterPro" id="IPR016024">
    <property type="entry name" value="ARM-type_fold"/>
</dbReference>
<keyword evidence="3" id="KW-1185">Reference proteome</keyword>
<sequence length="807" mass="90227">MGVISRKIFPVCESLCFFCPALRARSRHPVEEPNDRKISKLCEYASKNPLRIPKITSSLEQRCYRDLRNEHFHSVKVVLCIYRKLLITCKDQMPLFASSLLSIIHILLDQTRHDEIRILGCQALFDFVNNQRDGTYMFNLDGLIPKICLLAQEMGEEGLVLHLRSAGLQALSSMVWFMGEFSHISAQFDHVVSAVLENYGSLKKNSDALTYGKQDAQNGLVEEASPSSDALTRISSWRMIVSEKGEVNIPVDDAKNPRFWSRVCLCNMAKLAKEATTVRRVLESLFRYFDNCNLWSLEHGVALSVLLDMQSMIEKSGQNIHFLLSILIKHLDHKNVLENPSIQLDIVDVATSLAQQTKVQHSVAIIVALSDMMRHLRKSIHCSLDDSNLGAELIQRNQKYRAAVDECLVQLSHLVGDAGPVLDVMAVMLENMSNITVMAQTLISTVYRAAQISFPAALFHQLLLAMVSADHEIRVGAHRIFSVVLVPSSFFPRSCAATSYSTKATAIQRTLSRNVSAFSSSAALFEKLKREQCSLQQNGCPVMTLEVEDEKMNNNSILSRLKSTYSQGHGSKRHPSTITPGETVDNGDATKDNHSMLNKLKPTHSRVYSIKRLSSSIAVEEISVCNSNKELILSLKLSSVQITLLLSSIWAQSISPLNTPENYEAIAHTYSLVLLFARTKDSNIAIKLLSFPGFVLVTNSSNEVLIRSFQLAFSLRSISLGEGGRLSSPTLFTIYCSNSSNEVLIRSFQLAFSLRSISLGEGGYTCTPPTLLMLTIRYLQLIMTFYPMHLKDQLILAHSRAWKVQPY</sequence>
<evidence type="ECO:0000256" key="1">
    <source>
        <dbReference type="SAM" id="MobiDB-lite"/>
    </source>
</evidence>
<accession>A0AAW0JJC4</accession>
<name>A0AAW0JJC4_QUESU</name>
<dbReference type="InterPro" id="IPR055296">
    <property type="entry name" value="SRL2-like"/>
</dbReference>
<dbReference type="EMBL" id="PKMF04000551">
    <property type="protein sequence ID" value="KAK7826211.1"/>
    <property type="molecule type" value="Genomic_DNA"/>
</dbReference>
<evidence type="ECO:0000313" key="2">
    <source>
        <dbReference type="EMBL" id="KAK7826211.1"/>
    </source>
</evidence>
<feature type="region of interest" description="Disordered" evidence="1">
    <location>
        <begin position="565"/>
        <end position="588"/>
    </location>
</feature>